<evidence type="ECO:0000256" key="2">
    <source>
        <dbReference type="SAM" id="SignalP"/>
    </source>
</evidence>
<protein>
    <submittedName>
        <fullName evidence="3">Uncharacterized protein</fullName>
    </submittedName>
</protein>
<proteinExistence type="predicted"/>
<sequence length="52" mass="5445">MSFWTLLKAFIFGVNAYCVAVLTSAAASGSDPTLLSHSYSSSSSSLYFLGTS</sequence>
<feature type="compositionally biased region" description="Low complexity" evidence="1">
    <location>
        <begin position="34"/>
        <end position="52"/>
    </location>
</feature>
<dbReference type="Gramene" id="PRQ54912">
    <property type="protein sequence ID" value="PRQ54912"/>
    <property type="gene ID" value="RchiOBHm_Chr1g0318871"/>
</dbReference>
<gene>
    <name evidence="3" type="ORF">RchiOBHm_Chr1g0318871</name>
</gene>
<keyword evidence="2" id="KW-0732">Signal</keyword>
<feature type="region of interest" description="Disordered" evidence="1">
    <location>
        <begin position="28"/>
        <end position="52"/>
    </location>
</feature>
<dbReference type="AlphaFoldDB" id="A0A2P6S8A7"/>
<dbReference type="Proteomes" id="UP000238479">
    <property type="component" value="Chromosome 1"/>
</dbReference>
<feature type="signal peptide" evidence="2">
    <location>
        <begin position="1"/>
        <end position="16"/>
    </location>
</feature>
<name>A0A2P6S8A7_ROSCH</name>
<evidence type="ECO:0000313" key="3">
    <source>
        <dbReference type="EMBL" id="PRQ54912.1"/>
    </source>
</evidence>
<keyword evidence="4" id="KW-1185">Reference proteome</keyword>
<evidence type="ECO:0000256" key="1">
    <source>
        <dbReference type="SAM" id="MobiDB-lite"/>
    </source>
</evidence>
<accession>A0A2P6S8A7</accession>
<dbReference type="EMBL" id="PDCK01000039">
    <property type="protein sequence ID" value="PRQ54912.1"/>
    <property type="molecule type" value="Genomic_DNA"/>
</dbReference>
<evidence type="ECO:0000313" key="4">
    <source>
        <dbReference type="Proteomes" id="UP000238479"/>
    </source>
</evidence>
<feature type="chain" id="PRO_5015186173" evidence="2">
    <location>
        <begin position="17"/>
        <end position="52"/>
    </location>
</feature>
<organism evidence="3 4">
    <name type="scientific">Rosa chinensis</name>
    <name type="common">China rose</name>
    <dbReference type="NCBI Taxonomy" id="74649"/>
    <lineage>
        <taxon>Eukaryota</taxon>
        <taxon>Viridiplantae</taxon>
        <taxon>Streptophyta</taxon>
        <taxon>Embryophyta</taxon>
        <taxon>Tracheophyta</taxon>
        <taxon>Spermatophyta</taxon>
        <taxon>Magnoliopsida</taxon>
        <taxon>eudicotyledons</taxon>
        <taxon>Gunneridae</taxon>
        <taxon>Pentapetalae</taxon>
        <taxon>rosids</taxon>
        <taxon>fabids</taxon>
        <taxon>Rosales</taxon>
        <taxon>Rosaceae</taxon>
        <taxon>Rosoideae</taxon>
        <taxon>Rosoideae incertae sedis</taxon>
        <taxon>Rosa</taxon>
    </lineage>
</organism>
<comment type="caution">
    <text evidence="3">The sequence shown here is derived from an EMBL/GenBank/DDBJ whole genome shotgun (WGS) entry which is preliminary data.</text>
</comment>
<reference evidence="3 4" key="1">
    <citation type="journal article" date="2018" name="Nat. Genet.">
        <title>The Rosa genome provides new insights in the design of modern roses.</title>
        <authorList>
            <person name="Bendahmane M."/>
        </authorList>
    </citation>
    <scope>NUCLEOTIDE SEQUENCE [LARGE SCALE GENOMIC DNA]</scope>
    <source>
        <strain evidence="4">cv. Old Blush</strain>
    </source>
</reference>